<dbReference type="CDD" id="cd07821">
    <property type="entry name" value="PYR_PYL_RCAR_like"/>
    <property type="match status" value="1"/>
</dbReference>
<protein>
    <submittedName>
        <fullName evidence="1">MxaD family protein</fullName>
    </submittedName>
</protein>
<dbReference type="Pfam" id="PF10604">
    <property type="entry name" value="Polyketide_cyc2"/>
    <property type="match status" value="1"/>
</dbReference>
<comment type="caution">
    <text evidence="1">The sequence shown here is derived from an EMBL/GenBank/DDBJ whole genome shotgun (WGS) entry which is preliminary data.</text>
</comment>
<dbReference type="EMBL" id="NSKD01000012">
    <property type="protein sequence ID" value="PAU76412.1"/>
    <property type="molecule type" value="Genomic_DNA"/>
</dbReference>
<evidence type="ECO:0000313" key="1">
    <source>
        <dbReference type="EMBL" id="PAU76412.1"/>
    </source>
</evidence>
<organism evidence="1 2">
    <name type="scientific">Halovibrio salipaludis</name>
    <dbReference type="NCBI Taxonomy" id="2032626"/>
    <lineage>
        <taxon>Bacteria</taxon>
        <taxon>Pseudomonadati</taxon>
        <taxon>Pseudomonadota</taxon>
        <taxon>Gammaproteobacteria</taxon>
        <taxon>Oceanospirillales</taxon>
        <taxon>Halomonadaceae</taxon>
        <taxon>Halovibrio</taxon>
    </lineage>
</organism>
<dbReference type="SUPFAM" id="SSF55961">
    <property type="entry name" value="Bet v1-like"/>
    <property type="match status" value="1"/>
</dbReference>
<evidence type="ECO:0000313" key="2">
    <source>
        <dbReference type="Proteomes" id="UP000218896"/>
    </source>
</evidence>
<proteinExistence type="predicted"/>
<dbReference type="AlphaFoldDB" id="A0A2A2EVL8"/>
<dbReference type="InterPro" id="IPR019587">
    <property type="entry name" value="Polyketide_cyclase/dehydratase"/>
</dbReference>
<dbReference type="RefSeq" id="WP_095618722.1">
    <property type="nucleotide sequence ID" value="NZ_NSKD01000012.1"/>
</dbReference>
<dbReference type="InterPro" id="IPR023393">
    <property type="entry name" value="START-like_dom_sf"/>
</dbReference>
<name>A0A2A2EVL8_9GAMM</name>
<dbReference type="Proteomes" id="UP000218896">
    <property type="component" value="Unassembled WGS sequence"/>
</dbReference>
<sequence>MHTIAVERTINAPIDQVFELLSDHANYKQFDGIRDSRLLKEGSEEPNGNGAVRRIDLGAVWFEEEISNFNRPTSMDYRILRSRPPIEHESGRIRLEETARGTKVTWTSVFRIRIPVVGRVLSPVAAKAGTKAFGSMLKAIDRKLTGGPGQ</sequence>
<dbReference type="Gene3D" id="3.30.530.20">
    <property type="match status" value="1"/>
</dbReference>
<dbReference type="OrthoDB" id="7059976at2"/>
<gene>
    <name evidence="1" type="ORF">CK501_15870</name>
</gene>
<accession>A0A2A2EVL8</accession>
<reference evidence="1 2" key="1">
    <citation type="submission" date="2017-08" db="EMBL/GenBank/DDBJ databases">
        <title>Halovibrio sewagensis sp. nov., isolated from wastewater of high salinity.</title>
        <authorList>
            <person name="Dong X."/>
            <person name="Zhang G."/>
        </authorList>
    </citation>
    <scope>NUCLEOTIDE SEQUENCE [LARGE SCALE GENOMIC DNA]</scope>
    <source>
        <strain evidence="1 2">YL5-2</strain>
    </source>
</reference>
<keyword evidence="2" id="KW-1185">Reference proteome</keyword>